<proteinExistence type="predicted"/>
<dbReference type="EMBL" id="KT033470">
    <property type="protein sequence ID" value="ALL42395.1"/>
    <property type="molecule type" value="Genomic_DNA"/>
</dbReference>
<geneLocation type="plasmid" evidence="1">
    <name>pAsa4b</name>
</geneLocation>
<sequence length="182" mass="20076">MYKNQDELIAAIYSMAAPGGTIFQNVSDFFHERGISLGQVSSGLWVFSWLKSSLQGEVTIQRDIPGHGAVLVLPTHDDMLMQRVTALIARECEKLSYVAKYGNVEDWLCDGSVEKSKEELKAGAIVEDFIEGFHDIADTALINVLDSYHLITEPEISTLLFHGDLSDDCLVGTAFTHLADKP</sequence>
<dbReference type="OMA" id="AGIYEMA"/>
<dbReference type="EMBL" id="KT033469">
    <property type="protein sequence ID" value="ALL42240.1"/>
    <property type="molecule type" value="Genomic_DNA"/>
</dbReference>
<dbReference type="RefSeq" id="WP_011899358.1">
    <property type="nucleotide sequence ID" value="NZ_JBANEX010000126.1"/>
</dbReference>
<evidence type="ECO:0000313" key="2">
    <source>
        <dbReference type="EMBL" id="ALL42395.1"/>
    </source>
</evidence>
<protein>
    <submittedName>
        <fullName evidence="1">Uncharacterized protein</fullName>
    </submittedName>
</protein>
<name>A0A189PGB4_AERSS</name>
<reference evidence="1" key="1">
    <citation type="submission" date="2015-06" db="EMBL/GenBank/DDBJ databases">
        <title>Antimicrobial resistance-carrying plasmid pAsa4 variants found in Aeromonas salmonicida subsp. salmonicida: general architecture, construction blocks and gene elimination.</title>
        <authorList>
            <person name="Tanaka K.H."/>
            <person name="Vincent A.T."/>
            <person name="Trudel M.V."/>
            <person name="Paquet V.E."/>
            <person name="Frenette M."/>
            <person name="Charette S.J."/>
        </authorList>
    </citation>
    <scope>NUCLEOTIDE SEQUENCE</scope>
    <source>
        <strain evidence="1">01-B522</strain>
        <strain evidence="2">JF2267</strain>
        <plasmid evidence="1">pAsa4b</plasmid>
        <plasmid evidence="2">pAsa4c</plasmid>
    </source>
</reference>
<keyword evidence="1" id="KW-0614">Plasmid</keyword>
<evidence type="ECO:0000313" key="1">
    <source>
        <dbReference type="EMBL" id="ALL42240.1"/>
    </source>
</evidence>
<dbReference type="PATRIC" id="fig|29491.15.peg.67"/>
<accession>A0A189PGB4</accession>
<dbReference type="AlphaFoldDB" id="A0A189PGB4"/>
<geneLocation type="plasmid" evidence="2">
    <name>pAsa4c</name>
</geneLocation>
<organism evidence="1">
    <name type="scientific">Aeromonas salmonicida subsp. salmonicida</name>
    <dbReference type="NCBI Taxonomy" id="29491"/>
    <lineage>
        <taxon>Bacteria</taxon>
        <taxon>Pseudomonadati</taxon>
        <taxon>Pseudomonadota</taxon>
        <taxon>Gammaproteobacteria</taxon>
        <taxon>Aeromonadales</taxon>
        <taxon>Aeromonadaceae</taxon>
        <taxon>Aeromonas</taxon>
    </lineage>
</organism>